<dbReference type="SUPFAM" id="SSF48264">
    <property type="entry name" value="Cytochrome P450"/>
    <property type="match status" value="1"/>
</dbReference>
<sequence>MSETPSHSVDAVPRISGLPALAALLDLAGASIAAGVIARRRPVVGFLERVQADNRSLRRLHGLRQRYGRGPVELAIPGRRIVAVLDADDVGAVLAATPTPFDPASWEKRAALRQFQPHAVLITRGAMRGPRRVVNETALDTAAPLHRLAGPFSAVIAAETAELLTSARRTGGFDAAQFTRAWWRVVRQVVLGPSARDDDAVTDDLWRLRKAANWSFAAAQHTRRRSRFFERLHRYAENPAPESLLGALSAIPAPPGVDPIGQLPHWLFAFDAAGMATIRAAALLASRPRLQSRCEVTELDTPAVRPFLRSAVLESVRLWPTTPAILRETTQPTEWRDGTLVSEGGAAVLICVPAFHRDSAAMPFANSFEPDIWLDGRAERYPQLVPFSAGPAACPGQNLVLFTGSTLLAHLFGTSHLELTSPRGLPPDGALPLTLNQFGLEFAVHEHRPAITHGRV</sequence>
<organism evidence="2 3">
    <name type="scientific">Mycolicibacterium cosmeticum</name>
    <dbReference type="NCBI Taxonomy" id="258533"/>
    <lineage>
        <taxon>Bacteria</taxon>
        <taxon>Bacillati</taxon>
        <taxon>Actinomycetota</taxon>
        <taxon>Actinomycetes</taxon>
        <taxon>Mycobacteriales</taxon>
        <taxon>Mycobacteriaceae</taxon>
        <taxon>Mycolicibacterium</taxon>
    </lineage>
</organism>
<evidence type="ECO:0000313" key="3">
    <source>
        <dbReference type="Proteomes" id="UP000028870"/>
    </source>
</evidence>
<name>W9B2T8_MYCCO</name>
<keyword evidence="2" id="KW-0560">Oxidoreductase</keyword>
<dbReference type="OrthoDB" id="7376058at2"/>
<dbReference type="InterPro" id="IPR036396">
    <property type="entry name" value="Cyt_P450_sf"/>
</dbReference>
<comment type="caution">
    <text evidence="2">The sequence shown here is derived from an EMBL/GenBank/DDBJ whole genome shotgun (WGS) entry which is preliminary data.</text>
</comment>
<proteinExistence type="inferred from homology"/>
<dbReference type="RefSeq" id="WP_024451008.1">
    <property type="nucleotide sequence ID" value="NZ_CCBB010000003.1"/>
</dbReference>
<dbReference type="EMBL" id="CCBB010000003">
    <property type="protein sequence ID" value="CDO09101.1"/>
    <property type="molecule type" value="Genomic_DNA"/>
</dbReference>
<accession>W9B2T8</accession>
<keyword evidence="3" id="KW-1185">Reference proteome</keyword>
<evidence type="ECO:0000313" key="2">
    <source>
        <dbReference type="EMBL" id="CDO09101.1"/>
    </source>
</evidence>
<dbReference type="InterPro" id="IPR050121">
    <property type="entry name" value="Cytochrome_P450_monoxygenase"/>
</dbReference>
<dbReference type="GO" id="GO:0020037">
    <property type="term" value="F:heme binding"/>
    <property type="evidence" value="ECO:0007669"/>
    <property type="project" value="InterPro"/>
</dbReference>
<protein>
    <submittedName>
        <fullName evidence="2">Cytochrome P450 monooxygenase</fullName>
    </submittedName>
</protein>
<dbReference type="InterPro" id="IPR001128">
    <property type="entry name" value="Cyt_P450"/>
</dbReference>
<comment type="similarity">
    <text evidence="1">Belongs to the cytochrome P450 family.</text>
</comment>
<dbReference type="eggNOG" id="COG2124">
    <property type="taxonomic scope" value="Bacteria"/>
</dbReference>
<gene>
    <name evidence="2" type="ORF">BN977_03921</name>
</gene>
<dbReference type="GO" id="GO:0005506">
    <property type="term" value="F:iron ion binding"/>
    <property type="evidence" value="ECO:0007669"/>
    <property type="project" value="InterPro"/>
</dbReference>
<dbReference type="GO" id="GO:0016705">
    <property type="term" value="F:oxidoreductase activity, acting on paired donors, with incorporation or reduction of molecular oxygen"/>
    <property type="evidence" value="ECO:0007669"/>
    <property type="project" value="InterPro"/>
</dbReference>
<dbReference type="AlphaFoldDB" id="W9B2T8"/>
<dbReference type="Pfam" id="PF00067">
    <property type="entry name" value="p450"/>
    <property type="match status" value="1"/>
</dbReference>
<evidence type="ECO:0000256" key="1">
    <source>
        <dbReference type="ARBA" id="ARBA00010617"/>
    </source>
</evidence>
<dbReference type="PANTHER" id="PTHR24305:SF166">
    <property type="entry name" value="CYTOCHROME P450 12A4, MITOCHONDRIAL-RELATED"/>
    <property type="match status" value="1"/>
</dbReference>
<dbReference type="GO" id="GO:0004497">
    <property type="term" value="F:monooxygenase activity"/>
    <property type="evidence" value="ECO:0007669"/>
    <property type="project" value="UniProtKB-KW"/>
</dbReference>
<reference evidence="2" key="2">
    <citation type="submission" date="2014-03" db="EMBL/GenBank/DDBJ databases">
        <authorList>
            <person name="Urmite Genomes"/>
        </authorList>
    </citation>
    <scope>NUCLEOTIDE SEQUENCE</scope>
    <source>
        <strain evidence="2">DSM 44829</strain>
    </source>
</reference>
<reference evidence="2" key="1">
    <citation type="submission" date="2014-03" db="EMBL/GenBank/DDBJ databases">
        <title>Draft Genome Sequence of Mycobacterium cosmeticum DSM 44829.</title>
        <authorList>
            <person name="Croce O."/>
            <person name="Robert C."/>
            <person name="Raoult D."/>
            <person name="Drancourt M."/>
        </authorList>
    </citation>
    <scope>NUCLEOTIDE SEQUENCE [LARGE SCALE GENOMIC DNA]</scope>
    <source>
        <strain evidence="2">DSM 44829</strain>
    </source>
</reference>
<dbReference type="PANTHER" id="PTHR24305">
    <property type="entry name" value="CYTOCHROME P450"/>
    <property type="match status" value="1"/>
</dbReference>
<dbReference type="Gene3D" id="1.10.630.10">
    <property type="entry name" value="Cytochrome P450"/>
    <property type="match status" value="1"/>
</dbReference>
<dbReference type="STRING" id="258533.BN977_03921"/>
<keyword evidence="2" id="KW-0503">Monooxygenase</keyword>
<dbReference type="Proteomes" id="UP000028870">
    <property type="component" value="Unassembled WGS sequence"/>
</dbReference>